<reference evidence="4 5" key="1">
    <citation type="journal article" date="2020" name="bioRxiv">
        <title>Metabolic contributions of an alphaproteobacterial endosymbiont in the apicomplexan Cardiosporidium cionae.</title>
        <authorList>
            <person name="Hunter E.S."/>
            <person name="Paight C.J."/>
            <person name="Lane C.E."/>
        </authorList>
    </citation>
    <scope>NUCLEOTIDE SEQUENCE [LARGE SCALE GENOMIC DNA]</scope>
    <source>
        <strain evidence="4">ESH_2018</strain>
    </source>
</reference>
<keyword evidence="1" id="KW-0479">Metal-binding</keyword>
<protein>
    <submittedName>
        <fullName evidence="4">Zinc finger (CCCH type) motif-containing protein</fullName>
    </submittedName>
</protein>
<feature type="region of interest" description="Disordered" evidence="2">
    <location>
        <begin position="1"/>
        <end position="23"/>
    </location>
</feature>
<dbReference type="PANTHER" id="PTHR46156">
    <property type="entry name" value="CCCH ZINGC FINGER"/>
    <property type="match status" value="1"/>
</dbReference>
<dbReference type="PANTHER" id="PTHR46156:SF1">
    <property type="entry name" value="ZINC FINGER CCCH DOMAIN-CONTAINING PROTEIN 3"/>
    <property type="match status" value="1"/>
</dbReference>
<feature type="compositionally biased region" description="Low complexity" evidence="2">
    <location>
        <begin position="209"/>
        <end position="222"/>
    </location>
</feature>
<keyword evidence="5" id="KW-1185">Reference proteome</keyword>
<evidence type="ECO:0000256" key="2">
    <source>
        <dbReference type="SAM" id="MobiDB-lite"/>
    </source>
</evidence>
<gene>
    <name evidence="4" type="ORF">IE077_000883</name>
</gene>
<dbReference type="SMART" id="SM00356">
    <property type="entry name" value="ZnF_C3H1"/>
    <property type="match status" value="3"/>
</dbReference>
<feature type="zinc finger region" description="C3H1-type" evidence="1">
    <location>
        <begin position="441"/>
        <end position="468"/>
    </location>
</feature>
<comment type="caution">
    <text evidence="4">The sequence shown here is derived from an EMBL/GenBank/DDBJ whole genome shotgun (WGS) entry which is preliminary data.</text>
</comment>
<keyword evidence="1" id="KW-0862">Zinc</keyword>
<accession>A0ABQ7J6D0</accession>
<feature type="compositionally biased region" description="Polar residues" evidence="2">
    <location>
        <begin position="1"/>
        <end position="18"/>
    </location>
</feature>
<evidence type="ECO:0000313" key="4">
    <source>
        <dbReference type="EMBL" id="KAF8819532.1"/>
    </source>
</evidence>
<evidence type="ECO:0000313" key="5">
    <source>
        <dbReference type="Proteomes" id="UP000823046"/>
    </source>
</evidence>
<organism evidence="4 5">
    <name type="scientific">Cardiosporidium cionae</name>
    <dbReference type="NCBI Taxonomy" id="476202"/>
    <lineage>
        <taxon>Eukaryota</taxon>
        <taxon>Sar</taxon>
        <taxon>Alveolata</taxon>
        <taxon>Apicomplexa</taxon>
        <taxon>Aconoidasida</taxon>
        <taxon>Nephromycida</taxon>
        <taxon>Cardiosporidium</taxon>
    </lineage>
</organism>
<feature type="region of interest" description="Disordered" evidence="2">
    <location>
        <begin position="198"/>
        <end position="247"/>
    </location>
</feature>
<dbReference type="Gene3D" id="4.10.1000.10">
    <property type="entry name" value="Zinc finger, CCCH-type"/>
    <property type="match status" value="1"/>
</dbReference>
<feature type="region of interest" description="Disordered" evidence="2">
    <location>
        <begin position="298"/>
        <end position="336"/>
    </location>
</feature>
<feature type="domain" description="C3H1-type" evidence="3">
    <location>
        <begin position="390"/>
        <end position="417"/>
    </location>
</feature>
<evidence type="ECO:0000256" key="1">
    <source>
        <dbReference type="PROSITE-ProRule" id="PRU00723"/>
    </source>
</evidence>
<feature type="zinc finger region" description="C3H1-type" evidence="1">
    <location>
        <begin position="390"/>
        <end position="417"/>
    </location>
</feature>
<dbReference type="EMBL" id="JADAQX010000707">
    <property type="protein sequence ID" value="KAF8819532.1"/>
    <property type="molecule type" value="Genomic_DNA"/>
</dbReference>
<keyword evidence="1" id="KW-0863">Zinc-finger</keyword>
<proteinExistence type="predicted"/>
<dbReference type="InterPro" id="IPR000571">
    <property type="entry name" value="Znf_CCCH"/>
</dbReference>
<name>A0ABQ7J6D0_9APIC</name>
<dbReference type="PROSITE" id="PS50103">
    <property type="entry name" value="ZF_C3H1"/>
    <property type="match status" value="2"/>
</dbReference>
<evidence type="ECO:0000259" key="3">
    <source>
        <dbReference type="PROSITE" id="PS50103"/>
    </source>
</evidence>
<dbReference type="Proteomes" id="UP000823046">
    <property type="component" value="Unassembled WGS sequence"/>
</dbReference>
<sequence length="557" mass="62093">MSTFHSNRSRPISSSLPNVPTGVHVPNTSFRYSRSHALTPPRRAFRFRPRVHTRARNPSPIPRVSLRMQNGEVDVHQQGPQFSPPPRSNLSFQISVVSSALRRVSTARRPARIVYAAMSRSGEAASQDTLKSTHPPVAAAIEVERNKEDSKGSSPCRIVSPLPCTVLRERPGAVQAPLSTPSGISSLSFGGSFCPPPHSRPCNSSQTLASSLRGSSHSLSSSEEARPSFQPMSSPSRQGDAMLLPAPSTAFLPTSSSLVAPTLPSLVVLPRKRDPNPRLHDLNSRICSLQLALSKRRRRHRLNPRMSSYGGSLSLKFEKPPSISKDSPKRESLSASSRLAARSASSSILQKGLPFFQKSWNHLQNASFKNLSFYRIQQRQNALQGAHFHNSLRICKFFNTHGYCFKENLCPYHHDSERRKICPLFLEGDCFEKKCALRHFASPLPICGKFLQGLCVNDMDCEYRHIYTVEAEETSLSTASSLQPSSQKGSILSMKGMEGMQCKEPPRVVRLRYYCNEENSLIDEGDKQLPFSSTLSHYEEFIPFDMDEEENEEEKDS</sequence>
<feature type="domain" description="C3H1-type" evidence="3">
    <location>
        <begin position="441"/>
        <end position="468"/>
    </location>
</feature>